<dbReference type="Proteomes" id="UP001558652">
    <property type="component" value="Unassembled WGS sequence"/>
</dbReference>
<evidence type="ECO:0000256" key="6">
    <source>
        <dbReference type="ARBA" id="ARBA00023034"/>
    </source>
</evidence>
<keyword evidence="3 9" id="KW-0808">Transferase</keyword>
<dbReference type="GO" id="GO:0000139">
    <property type="term" value="C:Golgi membrane"/>
    <property type="evidence" value="ECO:0007669"/>
    <property type="project" value="UniProtKB-SubCell"/>
</dbReference>
<dbReference type="EMBL" id="JBFDAA010000022">
    <property type="protein sequence ID" value="KAL1110389.1"/>
    <property type="molecule type" value="Genomic_DNA"/>
</dbReference>
<name>A0ABD0YBU9_9HEMI</name>
<evidence type="ECO:0000256" key="3">
    <source>
        <dbReference type="ARBA" id="ARBA00022679"/>
    </source>
</evidence>
<evidence type="ECO:0000256" key="5">
    <source>
        <dbReference type="ARBA" id="ARBA00022989"/>
    </source>
</evidence>
<evidence type="ECO:0000256" key="4">
    <source>
        <dbReference type="ARBA" id="ARBA00022692"/>
    </source>
</evidence>
<dbReference type="Pfam" id="PF03567">
    <property type="entry name" value="Sulfotransfer_2"/>
    <property type="match status" value="1"/>
</dbReference>
<keyword evidence="6 9" id="KW-0333">Golgi apparatus</keyword>
<gene>
    <name evidence="10" type="ORF">AAG570_007920</name>
</gene>
<keyword evidence="5" id="KW-1133">Transmembrane helix</keyword>
<keyword evidence="4" id="KW-0812">Transmembrane</keyword>
<evidence type="ECO:0000256" key="8">
    <source>
        <dbReference type="ARBA" id="ARBA00023180"/>
    </source>
</evidence>
<comment type="similarity">
    <text evidence="2 9">Belongs to the sulfotransferase 2 family.</text>
</comment>
<dbReference type="InterPro" id="IPR005331">
    <property type="entry name" value="Sulfotransferase"/>
</dbReference>
<evidence type="ECO:0000256" key="9">
    <source>
        <dbReference type="RuleBase" id="RU364020"/>
    </source>
</evidence>
<dbReference type="GO" id="GO:0008146">
    <property type="term" value="F:sulfotransferase activity"/>
    <property type="evidence" value="ECO:0007669"/>
    <property type="project" value="UniProtKB-ARBA"/>
</dbReference>
<comment type="subcellular location">
    <subcellularLocation>
        <location evidence="1 9">Golgi apparatus membrane</location>
        <topology evidence="1 9">Single-pass type II membrane protein</topology>
    </subcellularLocation>
</comment>
<keyword evidence="7" id="KW-0472">Membrane</keyword>
<evidence type="ECO:0000313" key="11">
    <source>
        <dbReference type="Proteomes" id="UP001558652"/>
    </source>
</evidence>
<dbReference type="PANTHER" id="PTHR12137:SF54">
    <property type="entry name" value="CARBOHYDRATE SULFOTRANSFERASE"/>
    <property type="match status" value="1"/>
</dbReference>
<dbReference type="PANTHER" id="PTHR12137">
    <property type="entry name" value="CARBOHYDRATE SULFOTRANSFERASE"/>
    <property type="match status" value="1"/>
</dbReference>
<protein>
    <recommendedName>
        <fullName evidence="9">Carbohydrate sulfotransferase</fullName>
        <ecNumber evidence="9">2.8.2.-</ecNumber>
    </recommendedName>
</protein>
<evidence type="ECO:0000256" key="1">
    <source>
        <dbReference type="ARBA" id="ARBA00004323"/>
    </source>
</evidence>
<keyword evidence="8 9" id="KW-0325">Glycoprotein</keyword>
<evidence type="ECO:0000313" key="10">
    <source>
        <dbReference type="EMBL" id="KAL1110389.1"/>
    </source>
</evidence>
<dbReference type="InterPro" id="IPR018011">
    <property type="entry name" value="Carb_sulfotrans_8-10"/>
</dbReference>
<evidence type="ECO:0000256" key="2">
    <source>
        <dbReference type="ARBA" id="ARBA00006339"/>
    </source>
</evidence>
<accession>A0ABD0YBU9</accession>
<keyword evidence="11" id="KW-1185">Reference proteome</keyword>
<sequence length="296" mass="35318">MVVLDGYLKISRRENILAQSLYFERNEHLNKICQNTVFRNDNNTLLDNRDLLDHILVDTKHHLLYCYVPKVACTNWKRIFMMLTGITDCTDPLLIPAHIAHDRNVISRLSNYTTREIEYFLRTYTKFLFVRHPFERLLSAYRNKLERNHIRSKYFQNRFGRYIIKRHRIKPTNISLENGDDVTFEEFSAYLTTSIISMYNEHWKPINSLCEPCLINYDFIGKYETLSSDSNFLLRNIGVNNIKFPFTFKSSNTSRDLKNYFSTLSTSRVKQLYDIYEQDFKLFSYNLHDLLGYEVG</sequence>
<comment type="caution">
    <text evidence="10">The sequence shown here is derived from an EMBL/GenBank/DDBJ whole genome shotgun (WGS) entry which is preliminary data.</text>
</comment>
<dbReference type="EC" id="2.8.2.-" evidence="9"/>
<organism evidence="10 11">
    <name type="scientific">Ranatra chinensis</name>
    <dbReference type="NCBI Taxonomy" id="642074"/>
    <lineage>
        <taxon>Eukaryota</taxon>
        <taxon>Metazoa</taxon>
        <taxon>Ecdysozoa</taxon>
        <taxon>Arthropoda</taxon>
        <taxon>Hexapoda</taxon>
        <taxon>Insecta</taxon>
        <taxon>Pterygota</taxon>
        <taxon>Neoptera</taxon>
        <taxon>Paraneoptera</taxon>
        <taxon>Hemiptera</taxon>
        <taxon>Heteroptera</taxon>
        <taxon>Panheteroptera</taxon>
        <taxon>Nepomorpha</taxon>
        <taxon>Nepidae</taxon>
        <taxon>Ranatrinae</taxon>
        <taxon>Ranatra</taxon>
    </lineage>
</organism>
<keyword evidence="9" id="KW-0735">Signal-anchor</keyword>
<dbReference type="AlphaFoldDB" id="A0ABD0YBU9"/>
<reference evidence="10 11" key="1">
    <citation type="submission" date="2024-07" db="EMBL/GenBank/DDBJ databases">
        <title>Chromosome-level genome assembly of the water stick insect Ranatra chinensis (Heteroptera: Nepidae).</title>
        <authorList>
            <person name="Liu X."/>
        </authorList>
    </citation>
    <scope>NUCLEOTIDE SEQUENCE [LARGE SCALE GENOMIC DNA]</scope>
    <source>
        <strain evidence="10">Cailab_2021Rc</strain>
        <tissue evidence="10">Muscle</tissue>
    </source>
</reference>
<proteinExistence type="inferred from homology"/>
<evidence type="ECO:0000256" key="7">
    <source>
        <dbReference type="ARBA" id="ARBA00023136"/>
    </source>
</evidence>
<keyword evidence="9" id="KW-0119">Carbohydrate metabolism</keyword>